<keyword evidence="2" id="KW-1185">Reference proteome</keyword>
<evidence type="ECO:0000313" key="2">
    <source>
        <dbReference type="Proteomes" id="UP001163324"/>
    </source>
</evidence>
<accession>A0ACC0UUI8</accession>
<evidence type="ECO:0000313" key="1">
    <source>
        <dbReference type="EMBL" id="KAI9896897.1"/>
    </source>
</evidence>
<dbReference type="Proteomes" id="UP001163324">
    <property type="component" value="Chromosome 8"/>
</dbReference>
<dbReference type="EMBL" id="CM047947">
    <property type="protein sequence ID" value="KAI9896897.1"/>
    <property type="molecule type" value="Genomic_DNA"/>
</dbReference>
<protein>
    <submittedName>
        <fullName evidence="1">Uncharacterized protein</fullName>
    </submittedName>
</protein>
<proteinExistence type="predicted"/>
<reference evidence="1" key="1">
    <citation type="submission" date="2022-10" db="EMBL/GenBank/DDBJ databases">
        <title>Complete Genome of Trichothecium roseum strain YXFP-22015, a Plant Pathogen Isolated from Citrus.</title>
        <authorList>
            <person name="Wang Y."/>
            <person name="Zhu L."/>
        </authorList>
    </citation>
    <scope>NUCLEOTIDE SEQUENCE</scope>
    <source>
        <strain evidence="1">YXFP-22015</strain>
    </source>
</reference>
<name>A0ACC0UUI8_9HYPO</name>
<sequence>MMPATNITPPPPTPDLERSSLPKPATLSSTSPSRSRIYLASIQWCWNWLKLNALELVVMAAIGPFTLFPAKLNSTTYFFPPKRSFPVEDRFGQVIDPSIAHHWRRWTISPQASGLIALLPPVFIYAFSQLRIRSAWDFSNACMGTAWAVLISAFVVTMLKTFVGGLRPAFLHICLPSRDSWGKRRAPNGEGYGGTMWTSEICDQEDKWLLRLGMTSFPSGHAAAAWSGWGFLFLWLNGKFKMRVGRKPALWKLTILSIPLLGSLLACGTLILDNAHHWYDILVGGLIGLVAALAAYRASYASIWDSRYNDAPLIPGKEFKYDKMGDGHYEAEATETPSIEVQPDEKDQSTSIKMPRPILTLNAPRATASVPRAKGREVSRPHMVSNRSIGSTRTAEGDNRTL</sequence>
<comment type="caution">
    <text evidence="1">The sequence shown here is derived from an EMBL/GenBank/DDBJ whole genome shotgun (WGS) entry which is preliminary data.</text>
</comment>
<gene>
    <name evidence="1" type="ORF">N3K66_007919</name>
</gene>
<organism evidence="1 2">
    <name type="scientific">Trichothecium roseum</name>
    <dbReference type="NCBI Taxonomy" id="47278"/>
    <lineage>
        <taxon>Eukaryota</taxon>
        <taxon>Fungi</taxon>
        <taxon>Dikarya</taxon>
        <taxon>Ascomycota</taxon>
        <taxon>Pezizomycotina</taxon>
        <taxon>Sordariomycetes</taxon>
        <taxon>Hypocreomycetidae</taxon>
        <taxon>Hypocreales</taxon>
        <taxon>Hypocreales incertae sedis</taxon>
        <taxon>Trichothecium</taxon>
    </lineage>
</organism>